<dbReference type="Gene3D" id="3.40.50.150">
    <property type="entry name" value="Vaccinia Virus protein VP39"/>
    <property type="match status" value="1"/>
</dbReference>
<evidence type="ECO:0000313" key="4">
    <source>
        <dbReference type="EMBL" id="GHE64743.1"/>
    </source>
</evidence>
<keyword evidence="2" id="KW-0808">Transferase</keyword>
<evidence type="ECO:0000259" key="3">
    <source>
        <dbReference type="Pfam" id="PF10017"/>
    </source>
</evidence>
<sequence>MTQTTEALQGFAKDIVTGLRQTPKRLPSKYFYNAEGDRLFQEIMKLDEYYLTRSEEQIIDTFKDEILKEFLGEDESFRLVELGAGDGSKTKILLEYFSNQQVSFIYSPIDISANVLVQLKESVNRELPKVNVQPIEGDYFEALAALKENHLQKEVVMFLGSTIGNFSRSAGEVFLSKLSENMSSGDLLFIGFDLMKDPRKILSAYDDSQGVTRDFNLNLLQRINDELGADFDLSKFVHYPTYDPITGETKSFLVSTEEQEVRLADVDMVFRFKAWEPIHTEISQKYSCEMISATAKATGFKVVRHFNHAEGLFVDSLWEKV</sequence>
<dbReference type="InterPro" id="IPR051128">
    <property type="entry name" value="EgtD_Methyltrsf_superfamily"/>
</dbReference>
<name>A0ABQ3I4W2_9BACT</name>
<dbReference type="EMBL" id="BNAG01000003">
    <property type="protein sequence ID" value="GHE64743.1"/>
    <property type="molecule type" value="Genomic_DNA"/>
</dbReference>
<dbReference type="InterPro" id="IPR029063">
    <property type="entry name" value="SAM-dependent_MTases_sf"/>
</dbReference>
<dbReference type="InterPro" id="IPR019257">
    <property type="entry name" value="MeTrfase_dom"/>
</dbReference>
<dbReference type="RefSeq" id="WP_189630086.1">
    <property type="nucleotide sequence ID" value="NZ_BNAG01000003.1"/>
</dbReference>
<dbReference type="PANTHER" id="PTHR43397">
    <property type="entry name" value="ERGOTHIONEINE BIOSYNTHESIS PROTEIN 1"/>
    <property type="match status" value="1"/>
</dbReference>
<dbReference type="NCBIfam" id="TIGR03438">
    <property type="entry name" value="egtD_ergothio"/>
    <property type="match status" value="1"/>
</dbReference>
<dbReference type="PIRSF" id="PIRSF018005">
    <property type="entry name" value="UCP018005"/>
    <property type="match status" value="1"/>
</dbReference>
<evidence type="ECO:0000256" key="1">
    <source>
        <dbReference type="ARBA" id="ARBA00022603"/>
    </source>
</evidence>
<keyword evidence="1" id="KW-0489">Methyltransferase</keyword>
<feature type="domain" description="Histidine-specific methyltransferase SAM-dependent" evidence="3">
    <location>
        <begin position="11"/>
        <end position="319"/>
    </location>
</feature>
<dbReference type="SUPFAM" id="SSF53335">
    <property type="entry name" value="S-adenosyl-L-methionine-dependent methyltransferases"/>
    <property type="match status" value="1"/>
</dbReference>
<comment type="caution">
    <text evidence="4">The sequence shown here is derived from an EMBL/GenBank/DDBJ whole genome shotgun (WGS) entry which is preliminary data.</text>
</comment>
<accession>A0ABQ3I4W2</accession>
<reference evidence="5" key="1">
    <citation type="journal article" date="2019" name="Int. J. Syst. Evol. Microbiol.">
        <title>The Global Catalogue of Microorganisms (GCM) 10K type strain sequencing project: providing services to taxonomists for standard genome sequencing and annotation.</title>
        <authorList>
            <consortium name="The Broad Institute Genomics Platform"/>
            <consortium name="The Broad Institute Genome Sequencing Center for Infectious Disease"/>
            <person name="Wu L."/>
            <person name="Ma J."/>
        </authorList>
    </citation>
    <scope>NUCLEOTIDE SEQUENCE [LARGE SCALE GENOMIC DNA]</scope>
    <source>
        <strain evidence="5">CGMCC 1.15111</strain>
    </source>
</reference>
<gene>
    <name evidence="4" type="primary">egtD</name>
    <name evidence="4" type="ORF">GCM10011340_19670</name>
</gene>
<keyword evidence="5" id="KW-1185">Reference proteome</keyword>
<dbReference type="Proteomes" id="UP000658258">
    <property type="component" value="Unassembled WGS sequence"/>
</dbReference>
<dbReference type="InterPro" id="IPR017804">
    <property type="entry name" value="MeTrfase_EgtD-like"/>
</dbReference>
<organism evidence="4 5">
    <name type="scientific">Roseivirga thermotolerans</name>
    <dbReference type="NCBI Taxonomy" id="1758176"/>
    <lineage>
        <taxon>Bacteria</taxon>
        <taxon>Pseudomonadati</taxon>
        <taxon>Bacteroidota</taxon>
        <taxon>Cytophagia</taxon>
        <taxon>Cytophagales</taxon>
        <taxon>Roseivirgaceae</taxon>
        <taxon>Roseivirga</taxon>
    </lineage>
</organism>
<evidence type="ECO:0000313" key="5">
    <source>
        <dbReference type="Proteomes" id="UP000658258"/>
    </source>
</evidence>
<protein>
    <submittedName>
        <fullName evidence="4">Histidine N-alpha-methyltransferase</fullName>
    </submittedName>
</protein>
<proteinExistence type="predicted"/>
<dbReference type="InterPro" id="IPR035094">
    <property type="entry name" value="EgtD"/>
</dbReference>
<dbReference type="Pfam" id="PF10017">
    <property type="entry name" value="Methyltransf_33"/>
    <property type="match status" value="1"/>
</dbReference>
<dbReference type="PANTHER" id="PTHR43397:SF1">
    <property type="entry name" value="ERGOTHIONEINE BIOSYNTHESIS PROTEIN 1"/>
    <property type="match status" value="1"/>
</dbReference>
<evidence type="ECO:0000256" key="2">
    <source>
        <dbReference type="ARBA" id="ARBA00022679"/>
    </source>
</evidence>